<protein>
    <submittedName>
        <fullName evidence="1">DUF1833 domain-containing protein</fullName>
    </submittedName>
</protein>
<accession>A0A6N9SYH8</accession>
<evidence type="ECO:0000313" key="2">
    <source>
        <dbReference type="Proteomes" id="UP000469011"/>
    </source>
</evidence>
<gene>
    <name evidence="1" type="ORF">GTK09_06505</name>
</gene>
<comment type="caution">
    <text evidence="1">The sequence shown here is derived from an EMBL/GenBank/DDBJ whole genome shotgun (WGS) entry which is preliminary data.</text>
</comment>
<dbReference type="Proteomes" id="UP000469011">
    <property type="component" value="Unassembled WGS sequence"/>
</dbReference>
<dbReference type="InterPro" id="IPR014974">
    <property type="entry name" value="DUF1833"/>
</dbReference>
<proteinExistence type="predicted"/>
<dbReference type="AlphaFoldDB" id="A0A6N9SYH8"/>
<keyword evidence="2" id="KW-1185">Reference proteome</keyword>
<dbReference type="Pfam" id="PF08875">
    <property type="entry name" value="DUF1833"/>
    <property type="match status" value="1"/>
</dbReference>
<evidence type="ECO:0000313" key="1">
    <source>
        <dbReference type="EMBL" id="NDW04077.1"/>
    </source>
</evidence>
<dbReference type="RefSeq" id="WP_163462098.1">
    <property type="nucleotide sequence ID" value="NZ_JAAAMG010000004.1"/>
</dbReference>
<name>A0A6N9SYH8_9HYPH</name>
<reference evidence="1 2" key="1">
    <citation type="submission" date="2020-01" db="EMBL/GenBank/DDBJ databases">
        <title>Jiella pacifica sp. nov.</title>
        <authorList>
            <person name="Xue Z."/>
            <person name="Zhu S."/>
            <person name="Chen J."/>
            <person name="Yang J."/>
        </authorList>
    </citation>
    <scope>NUCLEOTIDE SEQUENCE [LARGE SCALE GENOMIC DNA]</scope>
    <source>
        <strain evidence="1 2">40Bstr34</strain>
    </source>
</reference>
<dbReference type="EMBL" id="JAAAMG010000004">
    <property type="protein sequence ID" value="NDW04077.1"/>
    <property type="molecule type" value="Genomic_DNA"/>
</dbReference>
<sequence length="158" mass="17205">MFDDETGEVVVLLLAFDHPDLDEPMLISSDNADLVDFEEQLRGTVSRGATYHFMPMEIALPEEGEDAQPTLRLTVYDVGQELEPLLQKSVTPATVTAEIVLASAPDDPEVQFADFELTQAAIEAGNAVLDLTVDTLASEPFPADTFTPGRFGGLWTTF</sequence>
<organism evidence="1 2">
    <name type="scientific">Jiella pacifica</name>
    <dbReference type="NCBI Taxonomy" id="2696469"/>
    <lineage>
        <taxon>Bacteria</taxon>
        <taxon>Pseudomonadati</taxon>
        <taxon>Pseudomonadota</taxon>
        <taxon>Alphaproteobacteria</taxon>
        <taxon>Hyphomicrobiales</taxon>
        <taxon>Aurantimonadaceae</taxon>
        <taxon>Jiella</taxon>
    </lineage>
</organism>